<evidence type="ECO:0000313" key="3">
    <source>
        <dbReference type="Proteomes" id="UP000244855"/>
    </source>
</evidence>
<dbReference type="OrthoDB" id="1911848at2759"/>
<protein>
    <recommendedName>
        <fullName evidence="1">Protein kinase domain-containing protein</fullName>
    </recommendedName>
</protein>
<sequence>MSGVELGLGIIGAVAAIDVAIKACRRVAETCSTLKHAETEIYERSTRLRSNCVQMETQLKIFRQIANQLDEQGQIVQTDVFEILSQKLDYADAKLKGLIKSRSGDPDATTRYKKSLSKKERTNYAIQKDSLDKAIKEVESWQGLSFNPLWFAIMKYQSQHFDEELDRAKENNQHQGHKMIAVTIGVRNLPRDTRSAHVFLPPEKLESAKIVKIAFSSVKSVQVDNKWRILDSISDSSEDTVRELAVRLKSANPSTFGLLTCLAAVHEEKNNEFSLVFRKPDSMSEPETLRAAIMASDKTHSLSDRFRLATQLARAVSSVHTFDMVHKNIRPENIILFRDSESTLGSAFLLGFETIRREQDGTRLRGDIDWVKNLYWHPRRQGSRIQDRYIMQHDIYSLGVCLLEIGLWSSFVEYTPNQSPTRSHTYELCAESSNEFGHPELVKSRLLSLATKELPRNMGTKYAKIVESCLTCLDLGNEDFGEESELQEDGVTVAVRYIEKVLMQLSDISV</sequence>
<dbReference type="InterPro" id="IPR000719">
    <property type="entry name" value="Prot_kinase_dom"/>
</dbReference>
<dbReference type="AlphaFoldDB" id="A0A2V1D4C9"/>
<accession>A0A2V1D4C9</accession>
<dbReference type="GO" id="GO:0005524">
    <property type="term" value="F:ATP binding"/>
    <property type="evidence" value="ECO:0007669"/>
    <property type="project" value="InterPro"/>
</dbReference>
<evidence type="ECO:0000313" key="2">
    <source>
        <dbReference type="EMBL" id="PVH92910.1"/>
    </source>
</evidence>
<dbReference type="Proteomes" id="UP000244855">
    <property type="component" value="Unassembled WGS sequence"/>
</dbReference>
<evidence type="ECO:0000259" key="1">
    <source>
        <dbReference type="PROSITE" id="PS50011"/>
    </source>
</evidence>
<keyword evidence="3" id="KW-1185">Reference proteome</keyword>
<dbReference type="EMBL" id="KZ805634">
    <property type="protein sequence ID" value="PVH92910.1"/>
    <property type="molecule type" value="Genomic_DNA"/>
</dbReference>
<dbReference type="PANTHER" id="PTHR37542">
    <property type="entry name" value="HELO DOMAIN-CONTAINING PROTEIN-RELATED"/>
    <property type="match status" value="1"/>
</dbReference>
<dbReference type="PANTHER" id="PTHR37542:SF1">
    <property type="entry name" value="PRION-INHIBITION AND PROPAGATION HELO DOMAIN-CONTAINING PROTEIN"/>
    <property type="match status" value="1"/>
</dbReference>
<reference evidence="2 3" key="1">
    <citation type="journal article" date="2018" name="Sci. Rep.">
        <title>Comparative genomics provides insights into the lifestyle and reveals functional heterogeneity of dark septate endophytic fungi.</title>
        <authorList>
            <person name="Knapp D.G."/>
            <person name="Nemeth J.B."/>
            <person name="Barry K."/>
            <person name="Hainaut M."/>
            <person name="Henrissat B."/>
            <person name="Johnson J."/>
            <person name="Kuo A."/>
            <person name="Lim J.H.P."/>
            <person name="Lipzen A."/>
            <person name="Nolan M."/>
            <person name="Ohm R.A."/>
            <person name="Tamas L."/>
            <person name="Grigoriev I.V."/>
            <person name="Spatafora J.W."/>
            <person name="Nagy L.G."/>
            <person name="Kovacs G.M."/>
        </authorList>
    </citation>
    <scope>NUCLEOTIDE SEQUENCE [LARGE SCALE GENOMIC DNA]</scope>
    <source>
        <strain evidence="2 3">DSE2036</strain>
    </source>
</reference>
<proteinExistence type="predicted"/>
<dbReference type="GO" id="GO:0004672">
    <property type="term" value="F:protein kinase activity"/>
    <property type="evidence" value="ECO:0007669"/>
    <property type="project" value="InterPro"/>
</dbReference>
<dbReference type="PROSITE" id="PS50011">
    <property type="entry name" value="PROTEIN_KINASE_DOM"/>
    <property type="match status" value="1"/>
</dbReference>
<gene>
    <name evidence="2" type="ORF">DM02DRAFT_619642</name>
</gene>
<feature type="domain" description="Protein kinase" evidence="1">
    <location>
        <begin position="178"/>
        <end position="510"/>
    </location>
</feature>
<organism evidence="2 3">
    <name type="scientific">Periconia macrospinosa</name>
    <dbReference type="NCBI Taxonomy" id="97972"/>
    <lineage>
        <taxon>Eukaryota</taxon>
        <taxon>Fungi</taxon>
        <taxon>Dikarya</taxon>
        <taxon>Ascomycota</taxon>
        <taxon>Pezizomycotina</taxon>
        <taxon>Dothideomycetes</taxon>
        <taxon>Pleosporomycetidae</taxon>
        <taxon>Pleosporales</taxon>
        <taxon>Massarineae</taxon>
        <taxon>Periconiaceae</taxon>
        <taxon>Periconia</taxon>
    </lineage>
</organism>
<dbReference type="STRING" id="97972.A0A2V1D4C9"/>
<dbReference type="InterPro" id="IPR011009">
    <property type="entry name" value="Kinase-like_dom_sf"/>
</dbReference>
<name>A0A2V1D4C9_9PLEO</name>
<dbReference type="SUPFAM" id="SSF56112">
    <property type="entry name" value="Protein kinase-like (PK-like)"/>
    <property type="match status" value="1"/>
</dbReference>
<dbReference type="Gene3D" id="1.10.510.10">
    <property type="entry name" value="Transferase(Phosphotransferase) domain 1"/>
    <property type="match status" value="1"/>
</dbReference>